<feature type="domain" description="Peptidase S9 prolyl oligopeptidase catalytic" evidence="3">
    <location>
        <begin position="586"/>
        <end position="775"/>
    </location>
</feature>
<dbReference type="Gene3D" id="2.140.10.30">
    <property type="entry name" value="Dipeptidylpeptidase IV, N-terminal domain"/>
    <property type="match status" value="1"/>
</dbReference>
<dbReference type="GO" id="GO:0008236">
    <property type="term" value="F:serine-type peptidase activity"/>
    <property type="evidence" value="ECO:0007669"/>
    <property type="project" value="InterPro"/>
</dbReference>
<evidence type="ECO:0000259" key="3">
    <source>
        <dbReference type="Pfam" id="PF00326"/>
    </source>
</evidence>
<evidence type="ECO:0000313" key="6">
    <source>
        <dbReference type="EMBL" id="ODA31073.1"/>
    </source>
</evidence>
<feature type="region of interest" description="Disordered" evidence="1">
    <location>
        <begin position="179"/>
        <end position="209"/>
    </location>
</feature>
<feature type="domain" description="Dipeptidylpeptidase IV N-terminal" evidence="4">
    <location>
        <begin position="247"/>
        <end position="501"/>
    </location>
</feature>
<comment type="caution">
    <text evidence="6">The sequence shown here is derived from an EMBL/GenBank/DDBJ whole genome shotgun (WGS) entry which is preliminary data.</text>
</comment>
<dbReference type="InterPro" id="IPR024053">
    <property type="entry name" value="VHL_beta_dom"/>
</dbReference>
<dbReference type="SUPFAM" id="SSF49468">
    <property type="entry name" value="VHL"/>
    <property type="match status" value="1"/>
</dbReference>
<evidence type="ECO:0000256" key="2">
    <source>
        <dbReference type="SAM" id="SignalP"/>
    </source>
</evidence>
<dbReference type="RefSeq" id="WP_068848038.1">
    <property type="nucleotide sequence ID" value="NZ_LYDR01000093.1"/>
</dbReference>
<dbReference type="Pfam" id="PF00326">
    <property type="entry name" value="Peptidase_S9"/>
    <property type="match status" value="1"/>
</dbReference>
<dbReference type="InterPro" id="IPR037140">
    <property type="entry name" value="VHL_beta_dom_sf"/>
</dbReference>
<dbReference type="PANTHER" id="PTHR11731:SF118">
    <property type="entry name" value="BLR1971 PROTEIN"/>
    <property type="match status" value="1"/>
</dbReference>
<gene>
    <name evidence="6" type="ORF">A6X21_23065</name>
</gene>
<reference evidence="6 7" key="1">
    <citation type="submission" date="2016-05" db="EMBL/GenBank/DDBJ databases">
        <title>Genomic and physiological characterization of Planctopirus sp. isolated from fresh water lake.</title>
        <authorList>
            <person name="Subhash Y."/>
            <person name="Ramana C."/>
        </authorList>
    </citation>
    <scope>NUCLEOTIDE SEQUENCE [LARGE SCALE GENOMIC DNA]</scope>
    <source>
        <strain evidence="6 7">JC280</strain>
    </source>
</reference>
<dbReference type="InterPro" id="IPR050278">
    <property type="entry name" value="Serine_Prot_S9B/DPPIV"/>
</dbReference>
<dbReference type="Proteomes" id="UP000094828">
    <property type="component" value="Unassembled WGS sequence"/>
</dbReference>
<dbReference type="InterPro" id="IPR002469">
    <property type="entry name" value="Peptidase_S9B_N"/>
</dbReference>
<dbReference type="InterPro" id="IPR029058">
    <property type="entry name" value="AB_hydrolase_fold"/>
</dbReference>
<dbReference type="Gene3D" id="3.40.50.1820">
    <property type="entry name" value="alpha/beta hydrolase"/>
    <property type="match status" value="1"/>
</dbReference>
<feature type="chain" id="PRO_5008673044" evidence="2">
    <location>
        <begin position="19"/>
        <end position="783"/>
    </location>
</feature>
<dbReference type="SUPFAM" id="SSF53474">
    <property type="entry name" value="alpha/beta-Hydrolases"/>
    <property type="match status" value="1"/>
</dbReference>
<evidence type="ECO:0000259" key="4">
    <source>
        <dbReference type="Pfam" id="PF00930"/>
    </source>
</evidence>
<keyword evidence="2" id="KW-0732">Signal</keyword>
<sequence>MKPYVWLMVMAWSLPCLGGSLLISEDQPPQTSPEAKIYRDRISPTWLPDESALWYRVEVAPKKEEYIRIEAATGRRSVHKDFKSMNLPGPAEIRTSTLTTSRRKGPAESEISCHLEFKNQLDEPVKLAWVKAEGESIPYAVIAPNASHTQHTYQTHQWIITKQNGDPVATIFAEPATSRILIDGPSGKGPRNSSPKRPRSSAQGFSPDGKWCARGSGNQVILTNGQMQDEVRISPPIPADAKIFGTASWSPNSEAFVFSSAVPVKVRQISIVETSPKDQLQPKVRQLNYAKPGDELDQPVPVLFRLENGSFQPVVLDSTLFANQFTSSPLMNFHWSEDGREFYFDFNQRGHQCYRILAVDVMTGQVRPVVEEVSPTFVDYRNLSWRHWLPKTNEVICKSERDGWSHLWKFDVSGQKSPQQLTTGPWVVREIQRVDEASQTIWFTASGLRPEEDPYHLHLCKVSFDGTGFQQLTQGDGTHEIQFSPQSTYFVDTWSRIDHPPVVELRKSADGKLICEMERADATAYLAAGQTFPERFVAKGRDEKTNIYGVIFKPTTFDPAKKYPVLENIYAGPHGAFTPKRFGTARQMQSFADLGFIVVQADGMGTNYRGKAFHDVAWKNLKDSGFPDRIRWIKAAAATRPWMDLTRVGIYGGSAGGQSAMRALLDYSDFYHVAVADCGCHDNRMDKIWWNELWMGWPVDESYAASSNVVDAHKLKGKLLLIVGELDSNVDPASTMQVVAALQRAGKSFDFQPIINANHGAAETPAGSRARKEFLIRHLKPEL</sequence>
<dbReference type="GO" id="GO:0006508">
    <property type="term" value="P:proteolysis"/>
    <property type="evidence" value="ECO:0007669"/>
    <property type="project" value="InterPro"/>
</dbReference>
<protein>
    <submittedName>
        <fullName evidence="6">Peptidase S9</fullName>
    </submittedName>
</protein>
<dbReference type="SUPFAM" id="SSF82171">
    <property type="entry name" value="DPP6 N-terminal domain-like"/>
    <property type="match status" value="1"/>
</dbReference>
<dbReference type="Pfam" id="PF00930">
    <property type="entry name" value="DPPIV_N"/>
    <property type="match status" value="1"/>
</dbReference>
<dbReference type="STRING" id="1841610.A6X21_23065"/>
<keyword evidence="7" id="KW-1185">Reference proteome</keyword>
<evidence type="ECO:0000256" key="1">
    <source>
        <dbReference type="SAM" id="MobiDB-lite"/>
    </source>
</evidence>
<evidence type="ECO:0000259" key="5">
    <source>
        <dbReference type="Pfam" id="PF01847"/>
    </source>
</evidence>
<evidence type="ECO:0000313" key="7">
    <source>
        <dbReference type="Proteomes" id="UP000094828"/>
    </source>
</evidence>
<dbReference type="AlphaFoldDB" id="A0A1C3ECW0"/>
<dbReference type="EMBL" id="LYDR01000093">
    <property type="protein sequence ID" value="ODA31073.1"/>
    <property type="molecule type" value="Genomic_DNA"/>
</dbReference>
<feature type="domain" description="von Hippel-Lindau disease tumour suppressor beta" evidence="5">
    <location>
        <begin position="108"/>
        <end position="161"/>
    </location>
</feature>
<dbReference type="OrthoDB" id="9812921at2"/>
<dbReference type="InterPro" id="IPR036208">
    <property type="entry name" value="VHL_sf"/>
</dbReference>
<dbReference type="Pfam" id="PF01847">
    <property type="entry name" value="VHL"/>
    <property type="match status" value="1"/>
</dbReference>
<accession>A0A1C3ECW0</accession>
<dbReference type="PANTHER" id="PTHR11731">
    <property type="entry name" value="PROTEASE FAMILY S9B,C DIPEPTIDYL-PEPTIDASE IV-RELATED"/>
    <property type="match status" value="1"/>
</dbReference>
<name>A0A1C3ECW0_9PLAN</name>
<dbReference type="InterPro" id="IPR001375">
    <property type="entry name" value="Peptidase_S9_cat"/>
</dbReference>
<dbReference type="Gene3D" id="2.60.40.780">
    <property type="entry name" value="von Hippel-Lindau disease tumour suppressor, beta domain"/>
    <property type="match status" value="1"/>
</dbReference>
<organism evidence="6 7">
    <name type="scientific">Planctopirus hydrillae</name>
    <dbReference type="NCBI Taxonomy" id="1841610"/>
    <lineage>
        <taxon>Bacteria</taxon>
        <taxon>Pseudomonadati</taxon>
        <taxon>Planctomycetota</taxon>
        <taxon>Planctomycetia</taxon>
        <taxon>Planctomycetales</taxon>
        <taxon>Planctomycetaceae</taxon>
        <taxon>Planctopirus</taxon>
    </lineage>
</organism>
<feature type="signal peptide" evidence="2">
    <location>
        <begin position="1"/>
        <end position="18"/>
    </location>
</feature>
<proteinExistence type="predicted"/>